<organism evidence="1">
    <name type="scientific">uncultured Solirubrobacteraceae bacterium</name>
    <dbReference type="NCBI Taxonomy" id="1162706"/>
    <lineage>
        <taxon>Bacteria</taxon>
        <taxon>Bacillati</taxon>
        <taxon>Actinomycetota</taxon>
        <taxon>Thermoleophilia</taxon>
        <taxon>Solirubrobacterales</taxon>
        <taxon>Solirubrobacteraceae</taxon>
        <taxon>environmental samples</taxon>
    </lineage>
</organism>
<dbReference type="EMBL" id="CADCVS010000031">
    <property type="protein sequence ID" value="CAA9471665.1"/>
    <property type="molecule type" value="Genomic_DNA"/>
</dbReference>
<gene>
    <name evidence="1" type="ORF">AVDCRST_MAG30-156</name>
</gene>
<name>A0A6J4RI57_9ACTN</name>
<dbReference type="Gene3D" id="3.40.50.1820">
    <property type="entry name" value="alpha/beta hydrolase"/>
    <property type="match status" value="1"/>
</dbReference>
<proteinExistence type="predicted"/>
<evidence type="ECO:0008006" key="2">
    <source>
        <dbReference type="Google" id="ProtNLM"/>
    </source>
</evidence>
<sequence>MWGRQDPIVPLAFARHVRQALPAAQHLELNCGHVPQLERPGQTHDAITRFLR</sequence>
<dbReference type="AlphaFoldDB" id="A0A6J4RI57"/>
<reference evidence="1" key="1">
    <citation type="submission" date="2020-02" db="EMBL/GenBank/DDBJ databases">
        <authorList>
            <person name="Meier V. D."/>
        </authorList>
    </citation>
    <scope>NUCLEOTIDE SEQUENCE</scope>
    <source>
        <strain evidence="1">AVDCRST_MAG30</strain>
    </source>
</reference>
<dbReference type="InterPro" id="IPR029058">
    <property type="entry name" value="AB_hydrolase_fold"/>
</dbReference>
<accession>A0A6J4RI57</accession>
<protein>
    <recommendedName>
        <fullName evidence="2">AB hydrolase-1 domain-containing protein</fullName>
    </recommendedName>
</protein>
<dbReference type="SUPFAM" id="SSF53474">
    <property type="entry name" value="alpha/beta-Hydrolases"/>
    <property type="match status" value="1"/>
</dbReference>
<evidence type="ECO:0000313" key="1">
    <source>
        <dbReference type="EMBL" id="CAA9471665.1"/>
    </source>
</evidence>